<dbReference type="AlphaFoldDB" id="A0A1M6PR17"/>
<protein>
    <recommendedName>
        <fullName evidence="3">DUF2255 family protein</fullName>
    </recommendedName>
</protein>
<dbReference type="Pfam" id="PF10012">
    <property type="entry name" value="DUF2255"/>
    <property type="match status" value="1"/>
</dbReference>
<dbReference type="InterPro" id="IPR016888">
    <property type="entry name" value="UCP028498"/>
</dbReference>
<evidence type="ECO:0008006" key="3">
    <source>
        <dbReference type="Google" id="ProtNLM"/>
    </source>
</evidence>
<evidence type="ECO:0000313" key="1">
    <source>
        <dbReference type="EMBL" id="SHK10308.1"/>
    </source>
</evidence>
<dbReference type="OrthoDB" id="980661at2"/>
<name>A0A1M6PR17_9FLAO</name>
<organism evidence="1 2">
    <name type="scientific">Chryseobacterium polytrichastri</name>
    <dbReference type="NCBI Taxonomy" id="1302687"/>
    <lineage>
        <taxon>Bacteria</taxon>
        <taxon>Pseudomonadati</taxon>
        <taxon>Bacteroidota</taxon>
        <taxon>Flavobacteriia</taxon>
        <taxon>Flavobacteriales</taxon>
        <taxon>Weeksellaceae</taxon>
        <taxon>Chryseobacterium group</taxon>
        <taxon>Chryseobacterium</taxon>
    </lineage>
</organism>
<dbReference type="STRING" id="1302687.SAMN05444267_100185"/>
<dbReference type="RefSeq" id="WP_073289877.1">
    <property type="nucleotide sequence ID" value="NZ_FRAV01000001.1"/>
</dbReference>
<dbReference type="EMBL" id="FRAV01000001">
    <property type="protein sequence ID" value="SHK10308.1"/>
    <property type="molecule type" value="Genomic_DNA"/>
</dbReference>
<keyword evidence="2" id="KW-1185">Reference proteome</keyword>
<dbReference type="Proteomes" id="UP000184364">
    <property type="component" value="Unassembled WGS sequence"/>
</dbReference>
<evidence type="ECO:0000313" key="2">
    <source>
        <dbReference type="Proteomes" id="UP000184364"/>
    </source>
</evidence>
<gene>
    <name evidence="1" type="ORF">SAMN05444267_100185</name>
</gene>
<reference evidence="2" key="1">
    <citation type="submission" date="2016-11" db="EMBL/GenBank/DDBJ databases">
        <authorList>
            <person name="Varghese N."/>
            <person name="Submissions S."/>
        </authorList>
    </citation>
    <scope>NUCLEOTIDE SEQUENCE [LARGE SCALE GENOMIC DNA]</scope>
    <source>
        <strain evidence="2">DSM 26899</strain>
    </source>
</reference>
<accession>A0A1M6PR17</accession>
<proteinExistence type="predicted"/>
<sequence length="124" mass="14267">MNKKKALDYIQTHNLIGIKAGADRSSFLEIWMVVINDRIFARSWGLAEKSWYNSFLQNPKGQIQCGNLILNINTRVPTDNDALTDAINNAYLTKYNSEHNMEYAKGIIQTKHIEKTMEFIIDES</sequence>